<dbReference type="EMBL" id="JAXBLV010000182">
    <property type="protein sequence ID" value="MDY3560733.1"/>
    <property type="molecule type" value="Genomic_DNA"/>
</dbReference>
<protein>
    <submittedName>
        <fullName evidence="1">Uncharacterized protein</fullName>
    </submittedName>
</protein>
<evidence type="ECO:0000313" key="1">
    <source>
        <dbReference type="EMBL" id="MDY3560733.1"/>
    </source>
</evidence>
<comment type="caution">
    <text evidence="1">The sequence shown here is derived from an EMBL/GenBank/DDBJ whole genome shotgun (WGS) entry which is preliminary data.</text>
</comment>
<sequence>MSVAPLVRRVTVCRKVEAASGPLGLPYTARGIETTIRPPVGGAFPYAEQELWLFVQYADGQGTHPVRFELVRQRLETEDPVVAFDLPPVHMTRGRFFVLNRGYRLALVPFPEPGIYEFRIRCGNNAGCDEIRLEDTA</sequence>
<dbReference type="Proteomes" id="UP001272242">
    <property type="component" value="Unassembled WGS sequence"/>
</dbReference>
<gene>
    <name evidence="1" type="ORF">R5W23_001979</name>
</gene>
<dbReference type="RefSeq" id="WP_261188356.1">
    <property type="nucleotide sequence ID" value="NZ_JAXBLV010000182.1"/>
</dbReference>
<accession>A0ABU5EZJ7</accession>
<reference evidence="2" key="1">
    <citation type="journal article" date="2023" name="Mar. Drugs">
        <title>Gemmata algarum, a Novel Planctomycete Isolated from an Algal Mat, Displays Antimicrobial Activity.</title>
        <authorList>
            <person name="Kumar G."/>
            <person name="Kallscheuer N."/>
            <person name="Kashif M."/>
            <person name="Ahamad S."/>
            <person name="Jagadeeshwari U."/>
            <person name="Pannikurungottu S."/>
            <person name="Haufschild T."/>
            <person name="Kabuu M."/>
            <person name="Sasikala C."/>
            <person name="Jogler C."/>
            <person name="Ramana C."/>
        </authorList>
    </citation>
    <scope>NUCLEOTIDE SEQUENCE [LARGE SCALE GENOMIC DNA]</scope>
    <source>
        <strain evidence="2">JC673</strain>
    </source>
</reference>
<keyword evidence="2" id="KW-1185">Reference proteome</keyword>
<organism evidence="1 2">
    <name type="scientific">Gemmata algarum</name>
    <dbReference type="NCBI Taxonomy" id="2975278"/>
    <lineage>
        <taxon>Bacteria</taxon>
        <taxon>Pseudomonadati</taxon>
        <taxon>Planctomycetota</taxon>
        <taxon>Planctomycetia</taxon>
        <taxon>Gemmatales</taxon>
        <taxon>Gemmataceae</taxon>
        <taxon>Gemmata</taxon>
    </lineage>
</organism>
<evidence type="ECO:0000313" key="2">
    <source>
        <dbReference type="Proteomes" id="UP001272242"/>
    </source>
</evidence>
<proteinExistence type="predicted"/>
<name>A0ABU5EZJ7_9BACT</name>